<dbReference type="InterPro" id="IPR057326">
    <property type="entry name" value="KR_dom"/>
</dbReference>
<feature type="domain" description="PKS/mFAS DH" evidence="8">
    <location>
        <begin position="1794"/>
        <end position="2080"/>
    </location>
</feature>
<dbReference type="Proteomes" id="UP000256269">
    <property type="component" value="Unassembled WGS sequence"/>
</dbReference>
<dbReference type="SMART" id="SM01294">
    <property type="entry name" value="PKS_PP_betabranch"/>
    <property type="match status" value="1"/>
</dbReference>
<dbReference type="InterPro" id="IPR001227">
    <property type="entry name" value="Ac_transferase_dom_sf"/>
</dbReference>
<dbReference type="Gene3D" id="3.40.50.720">
    <property type="entry name" value="NAD(P)-binding Rossmann-like Domain"/>
    <property type="match status" value="1"/>
</dbReference>
<dbReference type="PROSITE" id="PS50075">
    <property type="entry name" value="CARRIER"/>
    <property type="match status" value="2"/>
</dbReference>
<dbReference type="SMART" id="SM00826">
    <property type="entry name" value="PKS_DH"/>
    <property type="match status" value="1"/>
</dbReference>
<dbReference type="InterPro" id="IPR020807">
    <property type="entry name" value="PKS_DH"/>
</dbReference>
<dbReference type="InterPro" id="IPR049900">
    <property type="entry name" value="PKS_mFAS_DH"/>
</dbReference>
<dbReference type="CDD" id="cd08956">
    <property type="entry name" value="KR_3_FAS_SDR_x"/>
    <property type="match status" value="1"/>
</dbReference>
<dbReference type="Gene3D" id="3.10.129.110">
    <property type="entry name" value="Polyketide synthase dehydratase"/>
    <property type="match status" value="1"/>
</dbReference>
<dbReference type="GO" id="GO:0006633">
    <property type="term" value="P:fatty acid biosynthetic process"/>
    <property type="evidence" value="ECO:0007669"/>
    <property type="project" value="InterPro"/>
</dbReference>
<dbReference type="InterPro" id="IPR036736">
    <property type="entry name" value="ACP-like_sf"/>
</dbReference>
<dbReference type="SMART" id="SM00822">
    <property type="entry name" value="PKS_KR"/>
    <property type="match status" value="1"/>
</dbReference>
<dbReference type="Pfam" id="PF00698">
    <property type="entry name" value="Acyl_transf_1"/>
    <property type="match status" value="2"/>
</dbReference>
<dbReference type="PROSITE" id="PS52004">
    <property type="entry name" value="KS3_2"/>
    <property type="match status" value="2"/>
</dbReference>
<name>A0A3E0GZQ6_9PSEU</name>
<dbReference type="InterPro" id="IPR042104">
    <property type="entry name" value="PKS_dehydratase_sf"/>
</dbReference>
<feature type="domain" description="Ketosynthase family 3 (KS3)" evidence="7">
    <location>
        <begin position="7"/>
        <end position="411"/>
    </location>
</feature>
<dbReference type="InterPro" id="IPR020841">
    <property type="entry name" value="PKS_Beta-ketoAc_synthase_dom"/>
</dbReference>
<dbReference type="GO" id="GO:0005886">
    <property type="term" value="C:plasma membrane"/>
    <property type="evidence" value="ECO:0007669"/>
    <property type="project" value="TreeGrafter"/>
</dbReference>
<feature type="active site" description="Proton acceptor; for dehydratase activity" evidence="5">
    <location>
        <position position="1826"/>
    </location>
</feature>
<accession>A0A3E0GZQ6</accession>
<proteinExistence type="predicted"/>
<feature type="active site" description="Proton donor; for dehydratase activity" evidence="5">
    <location>
        <position position="1975"/>
    </location>
</feature>
<dbReference type="GO" id="GO:0005737">
    <property type="term" value="C:cytoplasm"/>
    <property type="evidence" value="ECO:0007669"/>
    <property type="project" value="TreeGrafter"/>
</dbReference>
<dbReference type="GO" id="GO:0004312">
    <property type="term" value="F:fatty acid synthase activity"/>
    <property type="evidence" value="ECO:0007669"/>
    <property type="project" value="TreeGrafter"/>
</dbReference>
<dbReference type="InterPro" id="IPR036291">
    <property type="entry name" value="NAD(P)-bd_dom_sf"/>
</dbReference>
<protein>
    <submittedName>
        <fullName evidence="9">Acyl transferase domain-containing protein</fullName>
    </submittedName>
</protein>
<evidence type="ECO:0000259" key="6">
    <source>
        <dbReference type="PROSITE" id="PS50075"/>
    </source>
</evidence>
<dbReference type="InterPro" id="IPR016036">
    <property type="entry name" value="Malonyl_transacylase_ACP-bd"/>
</dbReference>
<dbReference type="InterPro" id="IPR014031">
    <property type="entry name" value="Ketoacyl_synth_C"/>
</dbReference>
<feature type="region of interest" description="C-terminal hotdog fold" evidence="5">
    <location>
        <begin position="1919"/>
        <end position="2080"/>
    </location>
</feature>
<dbReference type="InterPro" id="IPR013968">
    <property type="entry name" value="PKS_KR"/>
</dbReference>
<dbReference type="GO" id="GO:0004315">
    <property type="term" value="F:3-oxoacyl-[acyl-carrier-protein] synthase activity"/>
    <property type="evidence" value="ECO:0007669"/>
    <property type="project" value="InterPro"/>
</dbReference>
<dbReference type="InterPro" id="IPR049551">
    <property type="entry name" value="PKS_DH_C"/>
</dbReference>
<dbReference type="SMART" id="SM00825">
    <property type="entry name" value="PKS_KS"/>
    <property type="match status" value="2"/>
</dbReference>
<dbReference type="CDD" id="cd00833">
    <property type="entry name" value="PKS"/>
    <property type="match status" value="2"/>
</dbReference>
<dbReference type="PROSITE" id="PS00606">
    <property type="entry name" value="KS3_1"/>
    <property type="match status" value="1"/>
</dbReference>
<dbReference type="RefSeq" id="WP_116180096.1">
    <property type="nucleotide sequence ID" value="NZ_CP144375.1"/>
</dbReference>
<dbReference type="SUPFAM" id="SSF55048">
    <property type="entry name" value="Probable ACP-binding domain of malonyl-CoA ACP transacylase"/>
    <property type="match status" value="2"/>
</dbReference>
<dbReference type="PANTHER" id="PTHR43775">
    <property type="entry name" value="FATTY ACID SYNTHASE"/>
    <property type="match status" value="1"/>
</dbReference>
<dbReference type="SMART" id="SM00823">
    <property type="entry name" value="PKS_PP"/>
    <property type="match status" value="2"/>
</dbReference>
<dbReference type="Gene3D" id="3.30.70.3290">
    <property type="match status" value="2"/>
</dbReference>
<evidence type="ECO:0000256" key="5">
    <source>
        <dbReference type="PROSITE-ProRule" id="PRU01363"/>
    </source>
</evidence>
<dbReference type="GO" id="GO:0031177">
    <property type="term" value="F:phosphopantetheine binding"/>
    <property type="evidence" value="ECO:0007669"/>
    <property type="project" value="InterPro"/>
</dbReference>
<dbReference type="PANTHER" id="PTHR43775:SF51">
    <property type="entry name" value="INACTIVE PHENOLPHTHIOCEROL SYNTHESIS POLYKETIDE SYNTHASE TYPE I PKS1-RELATED"/>
    <property type="match status" value="1"/>
</dbReference>
<evidence type="ECO:0000313" key="9">
    <source>
        <dbReference type="EMBL" id="REH35347.1"/>
    </source>
</evidence>
<evidence type="ECO:0000256" key="4">
    <source>
        <dbReference type="ARBA" id="ARBA00023315"/>
    </source>
</evidence>
<evidence type="ECO:0000256" key="1">
    <source>
        <dbReference type="ARBA" id="ARBA00022450"/>
    </source>
</evidence>
<evidence type="ECO:0000256" key="2">
    <source>
        <dbReference type="ARBA" id="ARBA00022553"/>
    </source>
</evidence>
<dbReference type="InterPro" id="IPR016035">
    <property type="entry name" value="Acyl_Trfase/lysoPLipase"/>
</dbReference>
<keyword evidence="1" id="KW-0596">Phosphopantetheine</keyword>
<feature type="domain" description="Ketosynthase family 3 (KS3)" evidence="7">
    <location>
        <begin position="928"/>
        <end position="1346"/>
    </location>
</feature>
<feature type="domain" description="Carrier" evidence="6">
    <location>
        <begin position="840"/>
        <end position="915"/>
    </location>
</feature>
<dbReference type="SUPFAM" id="SSF51735">
    <property type="entry name" value="NAD(P)-binding Rossmann-fold domains"/>
    <property type="match status" value="2"/>
</dbReference>
<dbReference type="GO" id="GO:0071770">
    <property type="term" value="P:DIM/DIP cell wall layer assembly"/>
    <property type="evidence" value="ECO:0007669"/>
    <property type="project" value="TreeGrafter"/>
</dbReference>
<dbReference type="Pfam" id="PF08659">
    <property type="entry name" value="KR"/>
    <property type="match status" value="1"/>
</dbReference>
<comment type="caution">
    <text evidence="9">The sequence shown here is derived from an EMBL/GenBank/DDBJ whole genome shotgun (WGS) entry which is preliminary data.</text>
</comment>
<organism evidence="9 10">
    <name type="scientific">Kutzneria buriramensis</name>
    <dbReference type="NCBI Taxonomy" id="1045776"/>
    <lineage>
        <taxon>Bacteria</taxon>
        <taxon>Bacillati</taxon>
        <taxon>Actinomycetota</taxon>
        <taxon>Actinomycetes</taxon>
        <taxon>Pseudonocardiales</taxon>
        <taxon>Pseudonocardiaceae</taxon>
        <taxon>Kutzneria</taxon>
    </lineage>
</organism>
<dbReference type="Gene3D" id="3.40.366.10">
    <property type="entry name" value="Malonyl-Coenzyme A Acyl Carrier Protein, domain 2"/>
    <property type="match status" value="2"/>
</dbReference>
<keyword evidence="2" id="KW-0597">Phosphoprotein</keyword>
<reference evidence="9 10" key="1">
    <citation type="submission" date="2018-08" db="EMBL/GenBank/DDBJ databases">
        <title>Genomic Encyclopedia of Archaeal and Bacterial Type Strains, Phase II (KMG-II): from individual species to whole genera.</title>
        <authorList>
            <person name="Goeker M."/>
        </authorList>
    </citation>
    <scope>NUCLEOTIDE SEQUENCE [LARGE SCALE GENOMIC DNA]</scope>
    <source>
        <strain evidence="9 10">DSM 45791</strain>
    </source>
</reference>
<feature type="domain" description="Carrier" evidence="6">
    <location>
        <begin position="2399"/>
        <end position="2474"/>
    </location>
</feature>
<keyword evidence="10" id="KW-1185">Reference proteome</keyword>
<dbReference type="EMBL" id="QUNO01000018">
    <property type="protein sequence ID" value="REH35347.1"/>
    <property type="molecule type" value="Genomic_DNA"/>
</dbReference>
<dbReference type="Pfam" id="PF21089">
    <property type="entry name" value="PKS_DH_N"/>
    <property type="match status" value="1"/>
</dbReference>
<sequence>MSGKGANEPIAVVGIACRLPGAENPEQFWRLLDAGRDAITDAPDGRWPGLTEFRRGGFLADVDRFDAAFFDISPNEAAAMDPQQRLVLELSWEALENARVAPDSLRGSNAGVVIGAINGDYALLHSQLGAGPHSLTGTHRSLIANRVSYLLGLTGPSLAVDSGQSSSLVAVQTACEQLRRGECSVALAGGVNLNLLPETTEVIAEFGALSPDGRCHTFDARANGYVRGEGGAVIVLKPLADALADGDRVHAVILGGAVNNDGGGEGLTVPHGEAQQEVIRLAHAQAGIAPDEVAYVELHGTGTRVGDPIEARALGATLRADRTLLVGSVKTNIGHLEGAAGIAGLLKVILSVRNGILPASLNFETPNPDIPFAELNLDVVRERQTWPTGRRVAGVSSFGVGGTNCHLVVTAGPEEERVSSTGTNAPLIITARSPQALKAQAQALSSTEDIAYSLLHTRTQFEHRAVVFDDLDALATGRPSDSVVVGKVSPGSTAFVFPGQGGQWAEMAQALLDESPVFAQKLAACSEALEPFVDFDVLELLRTAGDLSRVDVVQPALWAVMVSLAEVWRSHGVTPDVVLGHSQGEVAAATAIGALSLADGARVIALRSKIAGRLTGGGMMSVGAPASVVGEMLPPGVSIAAVNGPRSVVLAGPAEELAQLQEKLADVRTKIVPAAYASHSPAVEVLRDELLPLFAPVRPQATDVTFISTVTGQPLDTRELDAEYWFANLRQPVRFIDGTRRALADGVGRFIECSPHPLLLNSIDETADEAGREIAVSGTLRRDEGGTERIRRALAEAYVGGAPVDWAITGHRVDLPTYRFQRERHWYGEVAAPQAIAYSGDLSEMVLGAVASVLGHRDATAVDASRPFKELGFDSGSLMRLRALLSAQSGRKLPTSLLYDYPTPQRVVEALRADGEPETALAQPVSSSDPIAVIAMGCRYPGGADSPEEFWRLIASGEDAVTPLPSNRGWDLDALFDGACVTRNGGFLHDADTFDATFFGLSPREALAMEPQQRLLLEISWEALERAGLDPTDLRGSATGVFVGAMAMDYGPRLHQPTGVVDGHLMTGTALSVASGRIAYTFGFNGPALTIDTACSSSLVAIQLAVESLRRGECSLALAGGATLMSNPGNLVEFTRQNGLSVDGRAKAFAESADGTSFSEGAGVLVLERLSEAERNGHQVLAVIRGIAVNQDGASNGLTAPNGLAQQQVIRKALADAGLSTADVDVVEAHGTGTALGDPIEANAILATYGQHRPADRPVWLGSVKSNIGHAQAAAGVAGVIKMVQAMRHGVLPRTLHVDTPTSKVDWSEGNGRVLTEDRAWPAGTKRAAVSSFGMSGTNAHVILEGREGVREEKAAAGPLLWVISARSEKSLRAQGSRLAAFAETGDLNAAAAMLARKPAFPHRAVIVASSRDELREALTALADGEPHPALVTGEAPREATPVFVFPGQGAQWVGMAVDLLRENETFAHELRRCAEALEPHTGWSVIDVLTKGEPTLDGTDVVQPVLWALMVSLAKLWRSIGVEPAAVVGHSQGEIAGAAVAGALQLADAAKISALRGQIVGALDGTGGVLAVGLPAAEVRERIAPWPGKLWVAVDNGPTATVIAGDLDAIDEFVAACGEEVQLRRTPVAYAAHTPHVAAVRDELLRQIGSLNPSEATTKICSSCHGEFIPGTAMTADYWYRNLSDQVSFDTAVRAFRDHPSPLFIEVSPHPILAGAVREILADEGVGGTAVGTLRRNEGGQHQFLIAAATAYTQGAPVDWTKIVGPAATHVDLPTYAFDRQRFWLHTNEGASHPLLGAEVPVADTGGRLLTGKVSRLSAPWVVDHAVNGTVLLPGTAFVDLALTAAEGDQIEDLTLHAPLVLPATGAVQLQVTVGGEENGRRSLAIHSRTDGDWIRHATGFLTDAPTVSGRLQSWPVGTPIDLTDAYDRLATSGYEYGPAFQGLRSAWRDGDDLLVEVAVPDAGAFTLHPALLDAALHILVLDTDELKLPFAWSGVWFNGRGVDRLRVRIGNGSLAIYDESGTQIGGVESLTLAPAPKGGVSTAELHRIDWVESEPTGTASLTVARQGDLHSVLAQVQQWVEKDTDERLVFLADPSTLDGSRVWGLVRSAQSEHPGRFVLADCAEDEVPTTDEPQFAVRDGRFLVPRVVKHANSGSTVDLGDGTVLITGGTSGLGALIARHLASQGISDLLLVSRRGATSTDLPGEVVACDVSDRTQVTELLRGRNVTAVIHAAGILDDATVTELTPEKLDAVLRPKAEAAWLLNELAGNLKAFVLFSSVAGVLGNPGQGNYAAANSYLDALAEHRRSRGLPATSIAWGLWSLPTAMTAHVNKVAWVAPLSVQQGLDMFDAAVREPNAQLIAARWHREGDDVPPVLRNLFRPRRTVTVSEAPAKFDAESIFRLVRDKVAVALGHRSAATVDPDRPLREQGLDSLTSVELRNKLGAETGLRLPASLVFNHPTVTRLAEYLAGELVPAEPSPADALLATLDRLDLSTVDADDRDRLAAALQDTLRTLVPDTPGLDLASDDELFAFIDTQL</sequence>
<dbReference type="InterPro" id="IPR020806">
    <property type="entry name" value="PKS_PP-bd"/>
</dbReference>
<dbReference type="SUPFAM" id="SSF53901">
    <property type="entry name" value="Thiolase-like"/>
    <property type="match status" value="2"/>
</dbReference>
<dbReference type="InterPro" id="IPR009081">
    <property type="entry name" value="PP-bd_ACP"/>
</dbReference>
<evidence type="ECO:0000313" key="10">
    <source>
        <dbReference type="Proteomes" id="UP000256269"/>
    </source>
</evidence>
<dbReference type="SMART" id="SM00827">
    <property type="entry name" value="PKS_AT"/>
    <property type="match status" value="2"/>
</dbReference>
<evidence type="ECO:0000259" key="7">
    <source>
        <dbReference type="PROSITE" id="PS52004"/>
    </source>
</evidence>
<feature type="region of interest" description="N-terminal hotdog fold" evidence="5">
    <location>
        <begin position="1794"/>
        <end position="1910"/>
    </location>
</feature>
<dbReference type="Pfam" id="PF00109">
    <property type="entry name" value="ketoacyl-synt"/>
    <property type="match status" value="2"/>
</dbReference>
<dbReference type="FunFam" id="3.40.47.10:FF:000019">
    <property type="entry name" value="Polyketide synthase type I"/>
    <property type="match status" value="2"/>
</dbReference>
<dbReference type="Pfam" id="PF00550">
    <property type="entry name" value="PP-binding"/>
    <property type="match status" value="2"/>
</dbReference>
<dbReference type="Gene3D" id="3.40.47.10">
    <property type="match status" value="2"/>
</dbReference>
<dbReference type="InterPro" id="IPR049552">
    <property type="entry name" value="PKS_DH_N"/>
</dbReference>
<dbReference type="PROSITE" id="PS52019">
    <property type="entry name" value="PKS_MFAS_DH"/>
    <property type="match status" value="1"/>
</dbReference>
<gene>
    <name evidence="9" type="ORF">BCF44_118207</name>
</gene>
<dbReference type="InterPro" id="IPR014030">
    <property type="entry name" value="Ketoacyl_synth_N"/>
</dbReference>
<dbReference type="SUPFAM" id="SSF52151">
    <property type="entry name" value="FabD/lysophospholipase-like"/>
    <property type="match status" value="2"/>
</dbReference>
<evidence type="ECO:0000256" key="3">
    <source>
        <dbReference type="ARBA" id="ARBA00022679"/>
    </source>
</evidence>
<dbReference type="Pfam" id="PF02801">
    <property type="entry name" value="Ketoacyl-synt_C"/>
    <property type="match status" value="2"/>
</dbReference>
<dbReference type="InterPro" id="IPR018201">
    <property type="entry name" value="Ketoacyl_synth_AS"/>
</dbReference>
<dbReference type="InterPro" id="IPR014043">
    <property type="entry name" value="Acyl_transferase_dom"/>
</dbReference>
<dbReference type="InterPro" id="IPR050091">
    <property type="entry name" value="PKS_NRPS_Biosynth_Enz"/>
</dbReference>
<dbReference type="Pfam" id="PF16197">
    <property type="entry name" value="KAsynt_C_assoc"/>
    <property type="match status" value="2"/>
</dbReference>
<dbReference type="SUPFAM" id="SSF47336">
    <property type="entry name" value="ACP-like"/>
    <property type="match status" value="2"/>
</dbReference>
<dbReference type="OrthoDB" id="9778690at2"/>
<keyword evidence="3 9" id="KW-0808">Transferase</keyword>
<dbReference type="Pfam" id="PF14765">
    <property type="entry name" value="PS-DH"/>
    <property type="match status" value="1"/>
</dbReference>
<dbReference type="Gene3D" id="1.10.1200.10">
    <property type="entry name" value="ACP-like"/>
    <property type="match status" value="2"/>
</dbReference>
<keyword evidence="4" id="KW-0012">Acyltransferase</keyword>
<dbReference type="InterPro" id="IPR032821">
    <property type="entry name" value="PKS_assoc"/>
</dbReference>
<evidence type="ECO:0000259" key="8">
    <source>
        <dbReference type="PROSITE" id="PS52019"/>
    </source>
</evidence>
<dbReference type="InterPro" id="IPR016039">
    <property type="entry name" value="Thiolase-like"/>
</dbReference>